<dbReference type="AlphaFoldDB" id="A0A8T2IDY9"/>
<dbReference type="PANTHER" id="PTHR19303:SF73">
    <property type="entry name" value="PROTEIN PDC2"/>
    <property type="match status" value="1"/>
</dbReference>
<dbReference type="Proteomes" id="UP000812440">
    <property type="component" value="Unassembled WGS sequence"/>
</dbReference>
<accession>A0A8T2IDY9</accession>
<name>A0A8T2IDY9_9PIPI</name>
<dbReference type="Gene3D" id="1.10.10.60">
    <property type="entry name" value="Homeodomain-like"/>
    <property type="match status" value="2"/>
</dbReference>
<evidence type="ECO:0000313" key="6">
    <source>
        <dbReference type="Proteomes" id="UP000812440"/>
    </source>
</evidence>
<feature type="domain" description="HTH CENPB-type" evidence="4">
    <location>
        <begin position="107"/>
        <end position="178"/>
    </location>
</feature>
<keyword evidence="1" id="KW-0238">DNA-binding</keyword>
<evidence type="ECO:0000259" key="4">
    <source>
        <dbReference type="PROSITE" id="PS51253"/>
    </source>
</evidence>
<comment type="caution">
    <text evidence="5">The sequence shown here is derived from an EMBL/GenBank/DDBJ whole genome shotgun (WGS) entry which is preliminary data.</text>
</comment>
<dbReference type="InterPro" id="IPR009057">
    <property type="entry name" value="Homeodomain-like_sf"/>
</dbReference>
<evidence type="ECO:0000256" key="3">
    <source>
        <dbReference type="SAM" id="MobiDB-lite"/>
    </source>
</evidence>
<dbReference type="PROSITE" id="PS51253">
    <property type="entry name" value="HTH_CENPB"/>
    <property type="match status" value="1"/>
</dbReference>
<keyword evidence="2" id="KW-0539">Nucleus</keyword>
<keyword evidence="6" id="KW-1185">Reference proteome</keyword>
<organism evidence="5 6">
    <name type="scientific">Hymenochirus boettgeri</name>
    <name type="common">Congo dwarf clawed frog</name>
    <dbReference type="NCBI Taxonomy" id="247094"/>
    <lineage>
        <taxon>Eukaryota</taxon>
        <taxon>Metazoa</taxon>
        <taxon>Chordata</taxon>
        <taxon>Craniata</taxon>
        <taxon>Vertebrata</taxon>
        <taxon>Euteleostomi</taxon>
        <taxon>Amphibia</taxon>
        <taxon>Batrachia</taxon>
        <taxon>Anura</taxon>
        <taxon>Pipoidea</taxon>
        <taxon>Pipidae</taxon>
        <taxon>Pipinae</taxon>
        <taxon>Hymenochirus</taxon>
    </lineage>
</organism>
<feature type="region of interest" description="Disordered" evidence="3">
    <location>
        <begin position="1"/>
        <end position="45"/>
    </location>
</feature>
<gene>
    <name evidence="5" type="ORF">GDO86_018525</name>
</gene>
<dbReference type="SUPFAM" id="SSF46689">
    <property type="entry name" value="Homeodomain-like"/>
    <property type="match status" value="1"/>
</dbReference>
<dbReference type="Pfam" id="PF03221">
    <property type="entry name" value="HTH_Tnp_Tc5"/>
    <property type="match status" value="1"/>
</dbReference>
<dbReference type="SMART" id="SM00674">
    <property type="entry name" value="CENPB"/>
    <property type="match status" value="1"/>
</dbReference>
<evidence type="ECO:0000256" key="2">
    <source>
        <dbReference type="ARBA" id="ARBA00023242"/>
    </source>
</evidence>
<dbReference type="OrthoDB" id="9892686at2759"/>
<reference evidence="5" key="1">
    <citation type="thesis" date="2020" institute="ProQuest LLC" country="789 East Eisenhower Parkway, Ann Arbor, MI, USA">
        <title>Comparative Genomics and Chromosome Evolution.</title>
        <authorList>
            <person name="Mudd A.B."/>
        </authorList>
    </citation>
    <scope>NUCLEOTIDE SEQUENCE</scope>
    <source>
        <strain evidence="5">Female2</strain>
        <tissue evidence="5">Blood</tissue>
    </source>
</reference>
<dbReference type="PANTHER" id="PTHR19303">
    <property type="entry name" value="TRANSPOSON"/>
    <property type="match status" value="1"/>
</dbReference>
<evidence type="ECO:0000256" key="1">
    <source>
        <dbReference type="ARBA" id="ARBA00023125"/>
    </source>
</evidence>
<feature type="compositionally biased region" description="Polar residues" evidence="3">
    <location>
        <begin position="1"/>
        <end position="30"/>
    </location>
</feature>
<dbReference type="InterPro" id="IPR006600">
    <property type="entry name" value="HTH_CenpB_DNA-bd_dom"/>
</dbReference>
<dbReference type="GO" id="GO:0005634">
    <property type="term" value="C:nucleus"/>
    <property type="evidence" value="ECO:0007669"/>
    <property type="project" value="TreeGrafter"/>
</dbReference>
<dbReference type="InterPro" id="IPR050863">
    <property type="entry name" value="CenT-Element_Derived"/>
</dbReference>
<dbReference type="GO" id="GO:0003677">
    <property type="term" value="F:DNA binding"/>
    <property type="evidence" value="ECO:0007669"/>
    <property type="project" value="UniProtKB-KW"/>
</dbReference>
<dbReference type="EMBL" id="JAACNH010001616">
    <property type="protein sequence ID" value="KAG8430073.1"/>
    <property type="molecule type" value="Genomic_DNA"/>
</dbReference>
<sequence length="204" mass="22927">MHRQTHIVQTNEGLANRQEQGSQTPTQSNEGTKTSGPGKKTTKRLTVHKRNGLKLRDKILVLCGYENKESVGSLAAQFGVSKSQIGQIIKRREELISALQNNVSGDRVRRQRRTTNDQLNSCVWEWLLSTQGSNVTFSGRVIRQKALQIASELGIRDFKASNGWLDSFKKTHNIHRCSAPFTFSGVGDDRLDDWLCQMGPMEDT</sequence>
<evidence type="ECO:0000313" key="5">
    <source>
        <dbReference type="EMBL" id="KAG8430073.1"/>
    </source>
</evidence>
<proteinExistence type="predicted"/>
<protein>
    <recommendedName>
        <fullName evidence="4">HTH CENPB-type domain-containing protein</fullName>
    </recommendedName>
</protein>
<dbReference type="Pfam" id="PF04218">
    <property type="entry name" value="CENP-B_N"/>
    <property type="match status" value="1"/>
</dbReference>
<dbReference type="InterPro" id="IPR007889">
    <property type="entry name" value="HTH_Psq"/>
</dbReference>